<evidence type="ECO:0000256" key="12">
    <source>
        <dbReference type="HAMAP-Rule" id="MF_01855"/>
    </source>
</evidence>
<dbReference type="PANTHER" id="PTHR11556">
    <property type="entry name" value="FRUCTOSE-1,6-BISPHOSPHATASE-RELATED"/>
    <property type="match status" value="1"/>
</dbReference>
<comment type="similarity">
    <text evidence="3 12 13">Belongs to the FBPase class 1 family.</text>
</comment>
<dbReference type="UniPathway" id="UPA00138"/>
<keyword evidence="8 12" id="KW-0460">Magnesium</keyword>
<feature type="domain" description="Fructose-1-6-bisphosphatase class 1 C-terminal" evidence="15">
    <location>
        <begin position="183"/>
        <end position="311"/>
    </location>
</feature>
<dbReference type="AlphaFoldDB" id="E8V3Y0"/>
<dbReference type="Gene3D" id="3.40.190.80">
    <property type="match status" value="1"/>
</dbReference>
<dbReference type="OrthoDB" id="9806756at2"/>
<dbReference type="GO" id="GO:0005986">
    <property type="term" value="P:sucrose biosynthetic process"/>
    <property type="evidence" value="ECO:0007669"/>
    <property type="project" value="TreeGrafter"/>
</dbReference>
<reference evidence="16 17" key="1">
    <citation type="journal article" date="2012" name="Stand. Genomic Sci.">
        <title>Complete genome sequence of Terriglobus saanensis type strain SP1PR4(T), an Acidobacteria from tundra soil.</title>
        <authorList>
            <person name="Rawat S.R."/>
            <person name="Mannisto M.K."/>
            <person name="Starovoytov V."/>
            <person name="Goodwin L."/>
            <person name="Nolan M."/>
            <person name="Hauser L."/>
            <person name="Land M."/>
            <person name="Davenport K.W."/>
            <person name="Woyke T."/>
            <person name="Haggblom M.M."/>
        </authorList>
    </citation>
    <scope>NUCLEOTIDE SEQUENCE</scope>
    <source>
        <strain evidence="17">ATCC BAA-1853 / DSM 23119 / SP1PR4</strain>
    </source>
</reference>
<keyword evidence="5 12" id="KW-0963">Cytoplasm</keyword>
<dbReference type="PANTHER" id="PTHR11556:SF35">
    <property type="entry name" value="SEDOHEPTULOSE-1,7-BISPHOSPHATASE, CHLOROPLASTIC"/>
    <property type="match status" value="1"/>
</dbReference>
<feature type="binding site" evidence="12">
    <location>
        <begin position="105"/>
        <end position="108"/>
    </location>
    <ligand>
        <name>substrate</name>
    </ligand>
</feature>
<dbReference type="EC" id="3.1.3.11" evidence="4 12"/>
<dbReference type="RefSeq" id="WP_013567127.1">
    <property type="nucleotide sequence ID" value="NC_014963.1"/>
</dbReference>
<evidence type="ECO:0000256" key="11">
    <source>
        <dbReference type="ARBA" id="ARBA00081210"/>
    </source>
</evidence>
<dbReference type="InterPro" id="IPR033391">
    <property type="entry name" value="FBPase_N"/>
</dbReference>
<comment type="subunit">
    <text evidence="12">Homotetramer.</text>
</comment>
<feature type="binding site" evidence="12">
    <location>
        <position position="102"/>
    </location>
    <ligand>
        <name>Mg(2+)</name>
        <dbReference type="ChEBI" id="CHEBI:18420"/>
        <label>2</label>
    </ligand>
</feature>
<keyword evidence="6 12" id="KW-0479">Metal-binding</keyword>
<dbReference type="HOGENOM" id="CLU_039977_2_2_0"/>
<evidence type="ECO:0000256" key="13">
    <source>
        <dbReference type="RuleBase" id="RU000508"/>
    </source>
</evidence>
<dbReference type="HAMAP" id="MF_01855">
    <property type="entry name" value="FBPase_class1"/>
    <property type="match status" value="1"/>
</dbReference>
<comment type="catalytic activity">
    <reaction evidence="1 12">
        <text>beta-D-fructose 1,6-bisphosphate + H2O = beta-D-fructose 6-phosphate + phosphate</text>
        <dbReference type="Rhea" id="RHEA:11064"/>
        <dbReference type="ChEBI" id="CHEBI:15377"/>
        <dbReference type="ChEBI" id="CHEBI:32966"/>
        <dbReference type="ChEBI" id="CHEBI:43474"/>
        <dbReference type="ChEBI" id="CHEBI:57634"/>
        <dbReference type="EC" id="3.1.3.11"/>
    </reaction>
</comment>
<feature type="binding site" evidence="12">
    <location>
        <position position="105"/>
    </location>
    <ligand>
        <name>Mg(2+)</name>
        <dbReference type="ChEBI" id="CHEBI:18420"/>
        <label>2</label>
    </ligand>
</feature>
<dbReference type="GO" id="GO:0042132">
    <property type="term" value="F:fructose 1,6-bisphosphate 1-phosphatase activity"/>
    <property type="evidence" value="ECO:0007669"/>
    <property type="project" value="UniProtKB-UniRule"/>
</dbReference>
<dbReference type="GO" id="GO:0000287">
    <property type="term" value="F:magnesium ion binding"/>
    <property type="evidence" value="ECO:0007669"/>
    <property type="project" value="UniProtKB-UniRule"/>
</dbReference>
<evidence type="ECO:0000259" key="15">
    <source>
        <dbReference type="Pfam" id="PF18913"/>
    </source>
</evidence>
<evidence type="ECO:0000256" key="3">
    <source>
        <dbReference type="ARBA" id="ARBA00010941"/>
    </source>
</evidence>
<evidence type="ECO:0000256" key="5">
    <source>
        <dbReference type="ARBA" id="ARBA00022490"/>
    </source>
</evidence>
<protein>
    <recommendedName>
        <fullName evidence="10 12">Fructose-1,6-bisphosphatase class 1</fullName>
        <shortName evidence="12">FBPase class 1</shortName>
        <ecNumber evidence="4 12">3.1.3.11</ecNumber>
    </recommendedName>
    <alternativeName>
        <fullName evidence="11 12">D-fructose-1,6-bisphosphate 1-phosphohydrolase class 1</fullName>
    </alternativeName>
</protein>
<dbReference type="GO" id="GO:0030388">
    <property type="term" value="P:fructose 1,6-bisphosphate metabolic process"/>
    <property type="evidence" value="ECO:0007669"/>
    <property type="project" value="TreeGrafter"/>
</dbReference>
<dbReference type="EMBL" id="CP002467">
    <property type="protein sequence ID" value="ADV81394.1"/>
    <property type="molecule type" value="Genomic_DNA"/>
</dbReference>
<dbReference type="STRING" id="401053.AciPR4_0559"/>
<organism evidence="16 17">
    <name type="scientific">Terriglobus saanensis (strain ATCC BAA-1853 / DSM 23119 / SP1PR4)</name>
    <dbReference type="NCBI Taxonomy" id="401053"/>
    <lineage>
        <taxon>Bacteria</taxon>
        <taxon>Pseudomonadati</taxon>
        <taxon>Acidobacteriota</taxon>
        <taxon>Terriglobia</taxon>
        <taxon>Terriglobales</taxon>
        <taxon>Acidobacteriaceae</taxon>
        <taxon>Terriglobus</taxon>
    </lineage>
</organism>
<evidence type="ECO:0000256" key="1">
    <source>
        <dbReference type="ARBA" id="ARBA00001273"/>
    </source>
</evidence>
<gene>
    <name evidence="12" type="primary">fbp</name>
    <name evidence="16" type="ordered locus">AciPR4_0559</name>
</gene>
<dbReference type="Pfam" id="PF00316">
    <property type="entry name" value="FBPase"/>
    <property type="match status" value="1"/>
</dbReference>
<feature type="binding site" evidence="12">
    <location>
        <position position="81"/>
    </location>
    <ligand>
        <name>Mg(2+)</name>
        <dbReference type="ChEBI" id="CHEBI:18420"/>
        <label>1</label>
    </ligand>
</feature>
<dbReference type="GO" id="GO:0006000">
    <property type="term" value="P:fructose metabolic process"/>
    <property type="evidence" value="ECO:0007669"/>
    <property type="project" value="TreeGrafter"/>
</dbReference>
<feature type="binding site" evidence="12">
    <location>
        <position position="104"/>
    </location>
    <ligand>
        <name>Mg(2+)</name>
        <dbReference type="ChEBI" id="CHEBI:18420"/>
        <label>1</label>
    </ligand>
</feature>
<dbReference type="eggNOG" id="COG0158">
    <property type="taxonomic scope" value="Bacteria"/>
</dbReference>
<dbReference type="GO" id="GO:0005829">
    <property type="term" value="C:cytosol"/>
    <property type="evidence" value="ECO:0007669"/>
    <property type="project" value="TreeGrafter"/>
</dbReference>
<comment type="subcellular location">
    <subcellularLocation>
        <location evidence="12">Cytoplasm</location>
    </subcellularLocation>
</comment>
<dbReference type="KEGG" id="tsa:AciPR4_0559"/>
<evidence type="ECO:0000256" key="9">
    <source>
        <dbReference type="ARBA" id="ARBA00023277"/>
    </source>
</evidence>
<dbReference type="Gene3D" id="3.30.540.10">
    <property type="entry name" value="Fructose-1,6-Bisphosphatase, subunit A, domain 1"/>
    <property type="match status" value="1"/>
</dbReference>
<dbReference type="SUPFAM" id="SSF56655">
    <property type="entry name" value="Carbohydrate phosphatase"/>
    <property type="match status" value="1"/>
</dbReference>
<dbReference type="InterPro" id="IPR000146">
    <property type="entry name" value="FBPase_class-1"/>
</dbReference>
<feature type="binding site" evidence="12">
    <location>
        <position position="255"/>
    </location>
    <ligand>
        <name>substrate</name>
    </ligand>
</feature>
<keyword evidence="9 12" id="KW-0119">Carbohydrate metabolism</keyword>
<evidence type="ECO:0000256" key="7">
    <source>
        <dbReference type="ARBA" id="ARBA00022801"/>
    </source>
</evidence>
<dbReference type="PRINTS" id="PR00115">
    <property type="entry name" value="F16BPHPHTASE"/>
</dbReference>
<evidence type="ECO:0000256" key="6">
    <source>
        <dbReference type="ARBA" id="ARBA00022723"/>
    </source>
</evidence>
<dbReference type="GO" id="GO:0006094">
    <property type="term" value="P:gluconeogenesis"/>
    <property type="evidence" value="ECO:0007669"/>
    <property type="project" value="UniProtKB-UniRule"/>
</dbReference>
<name>E8V3Y0_TERSS</name>
<dbReference type="PIRSF" id="PIRSF000904">
    <property type="entry name" value="FBPtase_SBPase"/>
    <property type="match status" value="1"/>
</dbReference>
<sequence>MPQTLATHIQDQDLATLLSAIATACVQIESRIRTAGLSDILGSFGHTNIQGEQQQKLDVFANDCIIAALKPLATVAAIVSEEDDEPIVFTDKPGAKYIAIFDPLDGSSNIDVNVNVGTIVSIQQIEAGETATTLKAGNKQVAALYVVYGPSTILVYTAGSGVHGFTLDPDTTSFVLNWEEMKMPPQGPYYSANEANIADFPPAYQQALAGLRDGTLLGAKYSSRYIGSLVADFHRTLLKGGVFLYPPTAKAPNGKLRLLYEANPLAMIAEQASGAATNGTQRILDIAPTEPHQRTTFIIGSRHEVEAITKLAAGK</sequence>
<keyword evidence="7 12" id="KW-0378">Hydrolase</keyword>
<feature type="binding site" evidence="12">
    <location>
        <position position="102"/>
    </location>
    <ligand>
        <name>Mg(2+)</name>
        <dbReference type="ChEBI" id="CHEBI:18420"/>
        <label>1</label>
    </ligand>
</feature>
<feature type="binding site" evidence="12">
    <location>
        <position position="193"/>
    </location>
    <ligand>
        <name>substrate</name>
    </ligand>
</feature>
<comment type="caution">
    <text evidence="12">Lacks conserved residue(s) required for the propagation of feature annotation.</text>
</comment>
<keyword evidence="17" id="KW-1185">Reference proteome</keyword>
<dbReference type="Pfam" id="PF18913">
    <property type="entry name" value="FBPase_C"/>
    <property type="match status" value="1"/>
</dbReference>
<dbReference type="PIRSF" id="PIRSF500210">
    <property type="entry name" value="FBPtase"/>
    <property type="match status" value="1"/>
</dbReference>
<evidence type="ECO:0000256" key="10">
    <source>
        <dbReference type="ARBA" id="ARBA00072069"/>
    </source>
</evidence>
<dbReference type="CDD" id="cd00354">
    <property type="entry name" value="FBPase"/>
    <property type="match status" value="1"/>
</dbReference>
<dbReference type="Proteomes" id="UP000006844">
    <property type="component" value="Chromosome"/>
</dbReference>
<evidence type="ECO:0000259" key="14">
    <source>
        <dbReference type="Pfam" id="PF00316"/>
    </source>
</evidence>
<dbReference type="NCBIfam" id="NF006778">
    <property type="entry name" value="PRK09293.1-1"/>
    <property type="match status" value="1"/>
</dbReference>
<evidence type="ECO:0000256" key="2">
    <source>
        <dbReference type="ARBA" id="ARBA00005215"/>
    </source>
</evidence>
<evidence type="ECO:0000313" key="17">
    <source>
        <dbReference type="Proteomes" id="UP000006844"/>
    </source>
</evidence>
<evidence type="ECO:0000256" key="4">
    <source>
        <dbReference type="ARBA" id="ARBA00013093"/>
    </source>
</evidence>
<comment type="pathway">
    <text evidence="2">Carbohydrate biosynthesis; Calvin cycle.</text>
</comment>
<dbReference type="PROSITE" id="PS00124">
    <property type="entry name" value="FBPASE"/>
    <property type="match status" value="1"/>
</dbReference>
<feature type="binding site" evidence="12">
    <location>
        <position position="225"/>
    </location>
    <ligand>
        <name>substrate</name>
    </ligand>
</feature>
<dbReference type="GO" id="GO:0006002">
    <property type="term" value="P:fructose 6-phosphate metabolic process"/>
    <property type="evidence" value="ECO:0007669"/>
    <property type="project" value="TreeGrafter"/>
</dbReference>
<feature type="domain" description="Fructose-1-6-bisphosphatase class I N-terminal" evidence="14">
    <location>
        <begin position="10"/>
        <end position="176"/>
    </location>
</feature>
<evidence type="ECO:0000256" key="8">
    <source>
        <dbReference type="ARBA" id="ARBA00022842"/>
    </source>
</evidence>
<comment type="pathway">
    <text evidence="12">Carbohydrate biosynthesis; gluconeogenesis.</text>
</comment>
<dbReference type="InterPro" id="IPR020548">
    <property type="entry name" value="Fructose_bisphosphatase_AS"/>
</dbReference>
<dbReference type="FunFam" id="3.30.540.10:FF:000002">
    <property type="entry name" value="Fructose-1,6-bisphosphatase class 1"/>
    <property type="match status" value="1"/>
</dbReference>
<evidence type="ECO:0000313" key="16">
    <source>
        <dbReference type="EMBL" id="ADV81394.1"/>
    </source>
</evidence>
<accession>E8V3Y0</accession>
<proteinExistence type="inferred from homology"/>
<comment type="cofactor">
    <cofactor evidence="12">
        <name>Mg(2+)</name>
        <dbReference type="ChEBI" id="CHEBI:18420"/>
    </cofactor>
    <text evidence="12">Binds 2 magnesium ions per subunit.</text>
</comment>
<feature type="binding site" evidence="12">
    <location>
        <position position="261"/>
    </location>
    <ligand>
        <name>Mg(2+)</name>
        <dbReference type="ChEBI" id="CHEBI:18420"/>
        <label>2</label>
    </ligand>
</feature>
<dbReference type="InterPro" id="IPR044015">
    <property type="entry name" value="FBPase_C_dom"/>
</dbReference>
<dbReference type="InterPro" id="IPR028343">
    <property type="entry name" value="FBPtase"/>
</dbReference>